<protein>
    <submittedName>
        <fullName evidence="2">Uncharacterized protein</fullName>
    </submittedName>
</protein>
<evidence type="ECO:0000313" key="3">
    <source>
        <dbReference type="Proteomes" id="UP000308652"/>
    </source>
</evidence>
<dbReference type="Proteomes" id="UP000308652">
    <property type="component" value="Unassembled WGS sequence"/>
</dbReference>
<evidence type="ECO:0000256" key="1">
    <source>
        <dbReference type="SAM" id="MobiDB-lite"/>
    </source>
</evidence>
<feature type="region of interest" description="Disordered" evidence="1">
    <location>
        <begin position="81"/>
        <end position="106"/>
    </location>
</feature>
<feature type="region of interest" description="Disordered" evidence="1">
    <location>
        <begin position="1"/>
        <end position="47"/>
    </location>
</feature>
<feature type="compositionally biased region" description="Polar residues" evidence="1">
    <location>
        <begin position="35"/>
        <end position="44"/>
    </location>
</feature>
<dbReference type="EMBL" id="ML213611">
    <property type="protein sequence ID" value="TFK36817.1"/>
    <property type="molecule type" value="Genomic_DNA"/>
</dbReference>
<organism evidence="2 3">
    <name type="scientific">Crucibulum laeve</name>
    <dbReference type="NCBI Taxonomy" id="68775"/>
    <lineage>
        <taxon>Eukaryota</taxon>
        <taxon>Fungi</taxon>
        <taxon>Dikarya</taxon>
        <taxon>Basidiomycota</taxon>
        <taxon>Agaricomycotina</taxon>
        <taxon>Agaricomycetes</taxon>
        <taxon>Agaricomycetidae</taxon>
        <taxon>Agaricales</taxon>
        <taxon>Agaricineae</taxon>
        <taxon>Nidulariaceae</taxon>
        <taxon>Crucibulum</taxon>
    </lineage>
</organism>
<keyword evidence="3" id="KW-1185">Reference proteome</keyword>
<reference evidence="2 3" key="1">
    <citation type="journal article" date="2019" name="Nat. Ecol. Evol.">
        <title>Megaphylogeny resolves global patterns of mushroom evolution.</title>
        <authorList>
            <person name="Varga T."/>
            <person name="Krizsan K."/>
            <person name="Foldi C."/>
            <person name="Dima B."/>
            <person name="Sanchez-Garcia M."/>
            <person name="Sanchez-Ramirez S."/>
            <person name="Szollosi G.J."/>
            <person name="Szarkandi J.G."/>
            <person name="Papp V."/>
            <person name="Albert L."/>
            <person name="Andreopoulos W."/>
            <person name="Angelini C."/>
            <person name="Antonin V."/>
            <person name="Barry K.W."/>
            <person name="Bougher N.L."/>
            <person name="Buchanan P."/>
            <person name="Buyck B."/>
            <person name="Bense V."/>
            <person name="Catcheside P."/>
            <person name="Chovatia M."/>
            <person name="Cooper J."/>
            <person name="Damon W."/>
            <person name="Desjardin D."/>
            <person name="Finy P."/>
            <person name="Geml J."/>
            <person name="Haridas S."/>
            <person name="Hughes K."/>
            <person name="Justo A."/>
            <person name="Karasinski D."/>
            <person name="Kautmanova I."/>
            <person name="Kiss B."/>
            <person name="Kocsube S."/>
            <person name="Kotiranta H."/>
            <person name="LaButti K.M."/>
            <person name="Lechner B.E."/>
            <person name="Liimatainen K."/>
            <person name="Lipzen A."/>
            <person name="Lukacs Z."/>
            <person name="Mihaltcheva S."/>
            <person name="Morgado L.N."/>
            <person name="Niskanen T."/>
            <person name="Noordeloos M.E."/>
            <person name="Ohm R.A."/>
            <person name="Ortiz-Santana B."/>
            <person name="Ovrebo C."/>
            <person name="Racz N."/>
            <person name="Riley R."/>
            <person name="Savchenko A."/>
            <person name="Shiryaev A."/>
            <person name="Soop K."/>
            <person name="Spirin V."/>
            <person name="Szebenyi C."/>
            <person name="Tomsovsky M."/>
            <person name="Tulloss R.E."/>
            <person name="Uehling J."/>
            <person name="Grigoriev I.V."/>
            <person name="Vagvolgyi C."/>
            <person name="Papp T."/>
            <person name="Martin F.M."/>
            <person name="Miettinen O."/>
            <person name="Hibbett D.S."/>
            <person name="Nagy L.G."/>
        </authorList>
    </citation>
    <scope>NUCLEOTIDE SEQUENCE [LARGE SCALE GENOMIC DNA]</scope>
    <source>
        <strain evidence="2 3">CBS 166.37</strain>
    </source>
</reference>
<gene>
    <name evidence="2" type="ORF">BDQ12DRAFT_226172</name>
</gene>
<dbReference type="AlphaFoldDB" id="A0A5C3LW96"/>
<feature type="compositionally biased region" description="Polar residues" evidence="1">
    <location>
        <begin position="1"/>
        <end position="18"/>
    </location>
</feature>
<accession>A0A5C3LW96</accession>
<evidence type="ECO:0000313" key="2">
    <source>
        <dbReference type="EMBL" id="TFK36817.1"/>
    </source>
</evidence>
<sequence>MSISRSKSAPHTIVSMTPSRLARSGSHQYLPGENWGQSSRGTKVTTRRERGDPFSLLGFFPVSLTGIESEDEWQWLREEERRDEKYEGGTSRSQSIFGEKDEKGTGEAIKGEDKLGVLSLGEYTMVFGQVAGDDERLMSPYWEEAVDEESLYLGLCARRKRHGAETMRSEGGTGFGLLFFPEE</sequence>
<name>A0A5C3LW96_9AGAR</name>
<proteinExistence type="predicted"/>
<dbReference type="OrthoDB" id="3205299at2759"/>